<proteinExistence type="predicted"/>
<dbReference type="Pfam" id="PF07993">
    <property type="entry name" value="NAD_binding_4"/>
    <property type="match status" value="1"/>
</dbReference>
<dbReference type="PROSITE" id="PS50075">
    <property type="entry name" value="CARRIER"/>
    <property type="match status" value="1"/>
</dbReference>
<evidence type="ECO:0000256" key="1">
    <source>
        <dbReference type="ARBA" id="ARBA00022450"/>
    </source>
</evidence>
<dbReference type="PANTHER" id="PTHR44845:SF6">
    <property type="entry name" value="BETA-ALANINE-ACTIVATING ENZYME"/>
    <property type="match status" value="1"/>
</dbReference>
<dbReference type="GeneID" id="101853671"/>
<dbReference type="Pfam" id="PF00551">
    <property type="entry name" value="Formyl_trans_N"/>
    <property type="match status" value="1"/>
</dbReference>
<dbReference type="Gene3D" id="3.40.50.720">
    <property type="entry name" value="NAD(P)-binding Rossmann-like Domain"/>
    <property type="match status" value="1"/>
</dbReference>
<dbReference type="PROSITE" id="PS00455">
    <property type="entry name" value="AMP_BINDING"/>
    <property type="match status" value="1"/>
</dbReference>
<evidence type="ECO:0000313" key="6">
    <source>
        <dbReference type="RefSeq" id="XP_005091205.1"/>
    </source>
</evidence>
<dbReference type="InterPro" id="IPR042099">
    <property type="entry name" value="ANL_N_sf"/>
</dbReference>
<accession>A0ABM0JDI6</accession>
<dbReference type="Gene3D" id="3.30.300.30">
    <property type="match status" value="1"/>
</dbReference>
<dbReference type="InterPro" id="IPR036736">
    <property type="entry name" value="ACP-like_sf"/>
</dbReference>
<evidence type="ECO:0000256" key="3">
    <source>
        <dbReference type="SAM" id="MobiDB-lite"/>
    </source>
</evidence>
<dbReference type="Gene3D" id="3.40.50.12780">
    <property type="entry name" value="N-terminal domain of ligase-like"/>
    <property type="match status" value="1"/>
</dbReference>
<dbReference type="SUPFAM" id="SSF53328">
    <property type="entry name" value="Formyltransferase"/>
    <property type="match status" value="1"/>
</dbReference>
<dbReference type="InterPro" id="IPR036477">
    <property type="entry name" value="Formyl_transf_N_sf"/>
</dbReference>
<dbReference type="CDD" id="cd05235">
    <property type="entry name" value="SDR_e1"/>
    <property type="match status" value="1"/>
</dbReference>
<keyword evidence="5" id="KW-1185">Reference proteome</keyword>
<sequence>MASFSCVLICEENTGLRCLQMLKKAGFRVCAVFTNTRHVTTWCEQTAIPVHPRGSPIEKLVEGKSFHYLFSINNPRILSDAVLELPCRLTINFHDSPLPAYAGVNATCWAILQGQTVHGVTWHSVDSGIDTGELLQTEQVLIDPHESVLSLNIKCQDACLVAFRRLLADIQADVLKPRKQNSETRSYFGLYDMPPNLGVLNFEDDAKKSYDLVRALDFGSLDNQFGSAKICSPNGRFYLVTRAETRQSHQKTEASSNNCPGSILDLVGNILIVNTKSRTLHLTLSELDGTRLVVHSSPDLVRGKQLKSLTISEPGVAKEIRKKEAFWRKKLYSYDPTKLPVQKLIWKPRTSRDLEVLMNKIVTIDIPTPQVPERVFGRVWKDGDYITAALVLFLGRVCCSKDVHLGLAADMSEIPEEIRSLYSPIVPGTFSVDFCESLSENMIKCSESLKRYRDGRTFSIDMRHRYPELRGIGQSPEHNVLLDFSEGSGDDRVDQDRLDRLQKSANLFLKIQSEKITVSYQDTSGQPGVEIVELMKRFPAFLQAISEHSELSSLLDIPLLTDEELREHYPPLPEKIWETEEDVDLLQLIWSFSKSQPDHLALISTRNKLTYKQLQVEVGHLSDQISGVIQDVLTSLAQKPCIALHLPNSPAFVASVLASVSLDCVFLPIPLDLPASRRSFVLRDANCRLMLTCPPVAEDTSSLPAFKTLLRTSTVFGDLHLLLFLADDDKPEQDNGHPTDKSQNDVSKVLDKDCCYIIYTSGSTGEPKGIQCTKSGILNLARGQIEFWNLGPHDTQAQFASIGFDATVSEIFTTFLSGATMAVLKDTERLGRELSSTITKLGVTIVTFPPSLLNIYKPEDFPTLEKVVTAGEACVVSIAERWTCNSKKRFFNAYGPAENTVCATMFEFLSERRADLLSEELPIGKAIPGVRVYLLDDFRKPVPSGMVGEIYIGGKSLSRGYIGHAYGKNSERFRPNCLEDQSQSIEKGTEPMPSGGQGDATSECQNQEHKMQILCQDNNLVHGNQGQTPQDDQHPCPLGMLYRTGDHAVRTDNGNLIFLGRVDNQVKLRGQMVNLAEVEMIIKQITAVKMVAVVKRPGSETSDPYIAAFVAPSTVNPSEIREHLLRTLPKFAVPSVIRAIETEEFPSNLSGKVDRKKLEVEDSVLTLDSGKLKARSSLTQTQLSLAKIWCKVLGLDLTRAYDMNGLTSFYDTGGNSLHLVLLQRALELELQVRLSFTELGGAATIEELDALVQMKSQSHVGPKQVDFNSGPRRDQILRYQLLQDAKLGADRSPQKVLLSGATGFLGAFLLHEIMLQTSAHVWCMVRASTIVKAFERVVVNMRQYNLWQDAFACRICVVLSDISKPKLGIDETVYKTLANEIDVVFMNGAKMNFNTDYWDHKVANVDGTKEFIAFAMFSKKKFIFSTSSLSVFLFPSSERVEKHKGNRVVFKENDELHDPVLLSGGYGQSKWVSEKLVSQALDKGLGGAIFRPARVSGDSKTGVGPTGDLFASLLIGVEQLGVAPNLDFPFDLTPVDYCAKAMVEIMTQICGDSEKQMPRVYHLFNHATISFRQLFAESESILELPLDEWREELTKASEDNPLLPMAPFFHSDFWDRAAQCWPVFDTSNTNRYVSKACHSLLQPTEQLLKLYWNFFHSQSSDTTASPRRTCRATGLRGLKASS</sequence>
<dbReference type="Gene3D" id="3.40.50.12230">
    <property type="match status" value="1"/>
</dbReference>
<dbReference type="CDD" id="cd05930">
    <property type="entry name" value="A_NRPS"/>
    <property type="match status" value="1"/>
</dbReference>
<dbReference type="Gene3D" id="1.10.1200.10">
    <property type="entry name" value="ACP-like"/>
    <property type="match status" value="1"/>
</dbReference>
<dbReference type="Pfam" id="PF00501">
    <property type="entry name" value="AMP-binding"/>
    <property type="match status" value="1"/>
</dbReference>
<dbReference type="SUPFAM" id="SSF47336">
    <property type="entry name" value="ACP-like"/>
    <property type="match status" value="1"/>
</dbReference>
<evidence type="ECO:0000256" key="2">
    <source>
        <dbReference type="ARBA" id="ARBA00022553"/>
    </source>
</evidence>
<feature type="region of interest" description="Disordered" evidence="3">
    <location>
        <begin position="983"/>
        <end position="1006"/>
    </location>
</feature>
<keyword evidence="2" id="KW-0597">Phosphoprotein</keyword>
<dbReference type="SUPFAM" id="SSF56801">
    <property type="entry name" value="Acetyl-CoA synthetase-like"/>
    <property type="match status" value="1"/>
</dbReference>
<dbReference type="PANTHER" id="PTHR44845">
    <property type="entry name" value="CARRIER DOMAIN-CONTAINING PROTEIN"/>
    <property type="match status" value="1"/>
</dbReference>
<organism evidence="5 6">
    <name type="scientific">Aplysia californica</name>
    <name type="common">California sea hare</name>
    <dbReference type="NCBI Taxonomy" id="6500"/>
    <lineage>
        <taxon>Eukaryota</taxon>
        <taxon>Metazoa</taxon>
        <taxon>Spiralia</taxon>
        <taxon>Lophotrochozoa</taxon>
        <taxon>Mollusca</taxon>
        <taxon>Gastropoda</taxon>
        <taxon>Heterobranchia</taxon>
        <taxon>Euthyneura</taxon>
        <taxon>Tectipleura</taxon>
        <taxon>Aplysiida</taxon>
        <taxon>Aplysioidea</taxon>
        <taxon>Aplysiidae</taxon>
        <taxon>Aplysia</taxon>
    </lineage>
</organism>
<evidence type="ECO:0000313" key="5">
    <source>
        <dbReference type="Proteomes" id="UP000694888"/>
    </source>
</evidence>
<dbReference type="InterPro" id="IPR045851">
    <property type="entry name" value="AMP-bd_C_sf"/>
</dbReference>
<dbReference type="InterPro" id="IPR002376">
    <property type="entry name" value="Formyl_transf_N"/>
</dbReference>
<dbReference type="RefSeq" id="XP_005091205.1">
    <property type="nucleotide sequence ID" value="XM_005091148.3"/>
</dbReference>
<dbReference type="InterPro" id="IPR010080">
    <property type="entry name" value="Thioester_reductase-like_dom"/>
</dbReference>
<reference evidence="6" key="1">
    <citation type="submission" date="2025-08" db="UniProtKB">
        <authorList>
            <consortium name="RefSeq"/>
        </authorList>
    </citation>
    <scope>IDENTIFICATION</scope>
</reference>
<gene>
    <name evidence="6" type="primary">LOC101853671</name>
</gene>
<dbReference type="Pfam" id="PF00550">
    <property type="entry name" value="PP-binding"/>
    <property type="match status" value="1"/>
</dbReference>
<name>A0ABM0JDI6_APLCA</name>
<dbReference type="InterPro" id="IPR020845">
    <property type="entry name" value="AMP-binding_CS"/>
</dbReference>
<dbReference type="SUPFAM" id="SSF51735">
    <property type="entry name" value="NAD(P)-binding Rossmann-fold domains"/>
    <property type="match status" value="1"/>
</dbReference>
<dbReference type="Proteomes" id="UP000694888">
    <property type="component" value="Unplaced"/>
</dbReference>
<protein>
    <submittedName>
        <fullName evidence="6">Hybrid PKS-NRPS synthetase pynA</fullName>
    </submittedName>
</protein>
<dbReference type="InterPro" id="IPR000873">
    <property type="entry name" value="AMP-dep_synth/lig_dom"/>
</dbReference>
<dbReference type="InterPro" id="IPR013120">
    <property type="entry name" value="FAR_NAD-bd"/>
</dbReference>
<dbReference type="InterPro" id="IPR036291">
    <property type="entry name" value="NAD(P)-bd_dom_sf"/>
</dbReference>
<dbReference type="NCBIfam" id="TIGR01746">
    <property type="entry name" value="Thioester-redct"/>
    <property type="match status" value="1"/>
</dbReference>
<dbReference type="InterPro" id="IPR009081">
    <property type="entry name" value="PP-bd_ACP"/>
</dbReference>
<evidence type="ECO:0000259" key="4">
    <source>
        <dbReference type="PROSITE" id="PS50075"/>
    </source>
</evidence>
<feature type="domain" description="Carrier" evidence="4">
    <location>
        <begin position="1176"/>
        <end position="1256"/>
    </location>
</feature>
<keyword evidence="1" id="KW-0596">Phosphopantetheine</keyword>